<dbReference type="InterPro" id="IPR011109">
    <property type="entry name" value="DNA_bind_recombinase_dom"/>
</dbReference>
<dbReference type="PANTHER" id="PTHR30461">
    <property type="entry name" value="DNA-INVERTASE FROM LAMBDOID PROPHAGE"/>
    <property type="match status" value="1"/>
</dbReference>
<dbReference type="Pfam" id="PF13408">
    <property type="entry name" value="Zn_ribbon_recom"/>
    <property type="match status" value="1"/>
</dbReference>
<keyword evidence="2" id="KW-0233">DNA recombination</keyword>
<name>A0A2I2KME5_9ACTN</name>
<evidence type="ECO:0000256" key="2">
    <source>
        <dbReference type="ARBA" id="ARBA00023172"/>
    </source>
</evidence>
<protein>
    <submittedName>
        <fullName evidence="6">Resolvase domain protein</fullName>
    </submittedName>
</protein>
<dbReference type="PANTHER" id="PTHR30461:SF2">
    <property type="entry name" value="SERINE RECOMBINASE PINE-RELATED"/>
    <property type="match status" value="1"/>
</dbReference>
<dbReference type="GO" id="GO:0003677">
    <property type="term" value="F:DNA binding"/>
    <property type="evidence" value="ECO:0007669"/>
    <property type="project" value="UniProtKB-KW"/>
</dbReference>
<dbReference type="InterPro" id="IPR025827">
    <property type="entry name" value="Zn_ribbon_recom_dom"/>
</dbReference>
<organism evidence="6 7">
    <name type="scientific">Frankia canadensis</name>
    <dbReference type="NCBI Taxonomy" id="1836972"/>
    <lineage>
        <taxon>Bacteria</taxon>
        <taxon>Bacillati</taxon>
        <taxon>Actinomycetota</taxon>
        <taxon>Actinomycetes</taxon>
        <taxon>Frankiales</taxon>
        <taxon>Frankiaceae</taxon>
        <taxon>Frankia</taxon>
    </lineage>
</organism>
<dbReference type="GO" id="GO:0000150">
    <property type="term" value="F:DNA strand exchange activity"/>
    <property type="evidence" value="ECO:0007669"/>
    <property type="project" value="InterPro"/>
</dbReference>
<proteinExistence type="predicted"/>
<evidence type="ECO:0000259" key="4">
    <source>
        <dbReference type="Pfam" id="PF07508"/>
    </source>
</evidence>
<evidence type="ECO:0000259" key="5">
    <source>
        <dbReference type="Pfam" id="PF13408"/>
    </source>
</evidence>
<feature type="domain" description="Recombinase zinc beta ribbon" evidence="5">
    <location>
        <begin position="82"/>
        <end position="143"/>
    </location>
</feature>
<feature type="domain" description="Recombinase" evidence="4">
    <location>
        <begin position="3"/>
        <end position="59"/>
    </location>
</feature>
<dbReference type="Gene3D" id="3.90.1750.20">
    <property type="entry name" value="Putative Large Serine Recombinase, Chain B, Domain 2"/>
    <property type="match status" value="1"/>
</dbReference>
<feature type="region of interest" description="Disordered" evidence="3">
    <location>
        <begin position="333"/>
        <end position="356"/>
    </location>
</feature>
<dbReference type="InterPro" id="IPR038109">
    <property type="entry name" value="DNA_bind_recomb_sf"/>
</dbReference>
<dbReference type="InterPro" id="IPR050639">
    <property type="entry name" value="SSR_resolvase"/>
</dbReference>
<keyword evidence="1" id="KW-0238">DNA-binding</keyword>
<evidence type="ECO:0000313" key="7">
    <source>
        <dbReference type="Proteomes" id="UP000234331"/>
    </source>
</evidence>
<accession>A0A2I2KME5</accession>
<dbReference type="Pfam" id="PF07508">
    <property type="entry name" value="Recombinase"/>
    <property type="match status" value="1"/>
</dbReference>
<gene>
    <name evidence="6" type="ORF">FRACA_1580006</name>
</gene>
<evidence type="ECO:0000256" key="3">
    <source>
        <dbReference type="SAM" id="MobiDB-lite"/>
    </source>
</evidence>
<evidence type="ECO:0000313" key="6">
    <source>
        <dbReference type="EMBL" id="SNQ46826.1"/>
    </source>
</evidence>
<dbReference type="AlphaFoldDB" id="A0A2I2KME5"/>
<keyword evidence="7" id="KW-1185">Reference proteome</keyword>
<dbReference type="EMBL" id="FZMO01000066">
    <property type="protein sequence ID" value="SNQ46826.1"/>
    <property type="molecule type" value="Genomic_DNA"/>
</dbReference>
<sequence length="356" mass="40739">MADLLRNPKYTGYQVFNRRATRSRHGAVNGPEKWVWSSEPVHEPLIPKWMFDEFNANRQARRGSREHNELNRHPATKRTYVFRGMIHCTCGRRMFGTVRDPSAPVWYKCWPRANNRGRDDKFTEHPKSVRIREDVLEAAIADFYAERVFGRDRVALLTAELATYDDRAARERVAERGRLQKKIDDLDRRQGNLLRQAQDGDPDDPFTQGLRRSYNQLDAERKAALGKIEDLDAADETEPDRPGQDSLALLDALPELHLKLRQAPEALQRRLYESTQLTVHLDHERQEVHMMIKIPVADLDKVAHLAEVTAAPGPHAAATGHPRRVDAVRTPRGATFEPDIPDATGSTVPEITHRDH</sequence>
<reference evidence="6 7" key="1">
    <citation type="submission" date="2017-06" db="EMBL/GenBank/DDBJ databases">
        <authorList>
            <person name="Kim H.J."/>
            <person name="Triplett B.A."/>
        </authorList>
    </citation>
    <scope>NUCLEOTIDE SEQUENCE [LARGE SCALE GENOMIC DNA]</scope>
    <source>
        <strain evidence="6">FRACA_ARgP5</strain>
    </source>
</reference>
<evidence type="ECO:0000256" key="1">
    <source>
        <dbReference type="ARBA" id="ARBA00023125"/>
    </source>
</evidence>
<dbReference type="Proteomes" id="UP000234331">
    <property type="component" value="Unassembled WGS sequence"/>
</dbReference>